<protein>
    <submittedName>
        <fullName evidence="2">Uncharacterized protein</fullName>
    </submittedName>
</protein>
<accession>E6ZMA3</accession>
<dbReference type="OrthoDB" id="2551821at2759"/>
<dbReference type="AlphaFoldDB" id="E6ZMA3"/>
<proteinExistence type="predicted"/>
<keyword evidence="3" id="KW-1185">Reference proteome</keyword>
<evidence type="ECO:0000256" key="1">
    <source>
        <dbReference type="SAM" id="SignalP"/>
    </source>
</evidence>
<dbReference type="EMBL" id="FQ311431">
    <property type="protein sequence ID" value="CBQ68360.1"/>
    <property type="molecule type" value="Genomic_DNA"/>
</dbReference>
<sequence>MRQIQASMLFYAGLSLLLLCTADTKGLFSPMRKRMDGSQRDDQLFFDNLHTGFFRHVPFPQAPSELDKEDMYPDTYFFNKQPIFFTDSDTPLSRNKLHEAFNYFGKVHVADIGTGRVLTIAPDTRGAELGPYGYDAGLDKFVRHIRAFERIYGPAVAAVAHGSKITRSPTDRRSWSSTYDDAVPWETIKNARALANDPDLTPQQLRQRLRQDKFVKVGSKDGLSSVSLRFDEDGLLEGEIWGRYDPDLLDFSSARL</sequence>
<reference evidence="2 3" key="1">
    <citation type="journal article" date="2010" name="Science">
        <title>Pathogenicity determinants in smut fungi revealed by genome comparison.</title>
        <authorList>
            <person name="Schirawski J."/>
            <person name="Mannhaupt G."/>
            <person name="Muench K."/>
            <person name="Brefort T."/>
            <person name="Schipper K."/>
            <person name="Doehlemann G."/>
            <person name="Di Stasio M."/>
            <person name="Roessel N."/>
            <person name="Mendoza-Mendoza A."/>
            <person name="Pester D."/>
            <person name="Mueller O."/>
            <person name="Winterberg B."/>
            <person name="Meyer E."/>
            <person name="Ghareeb H."/>
            <person name="Wollenberg T."/>
            <person name="Muensterkoetter M."/>
            <person name="Wong P."/>
            <person name="Walter M."/>
            <person name="Stukenbrock E."/>
            <person name="Gueldener U."/>
            <person name="Kahmann R."/>
        </authorList>
    </citation>
    <scope>NUCLEOTIDE SEQUENCE [LARGE SCALE GENOMIC DNA]</scope>
    <source>
        <strain evidence="3">SRZ2</strain>
    </source>
</reference>
<keyword evidence="1" id="KW-0732">Signal</keyword>
<gene>
    <name evidence="2" type="ORF">sr11235.2</name>
</gene>
<evidence type="ECO:0000313" key="3">
    <source>
        <dbReference type="Proteomes" id="UP000008867"/>
    </source>
</evidence>
<dbReference type="eggNOG" id="ENOG502TFXX">
    <property type="taxonomic scope" value="Eukaryota"/>
</dbReference>
<dbReference type="VEuPathDB" id="FungiDB:sr11235.2"/>
<evidence type="ECO:0000313" key="2">
    <source>
        <dbReference type="EMBL" id="CBQ68360.1"/>
    </source>
</evidence>
<dbReference type="Proteomes" id="UP000008867">
    <property type="component" value="Chromosome 10"/>
</dbReference>
<name>E6ZMA3_SPORE</name>
<feature type="chain" id="PRO_5003214766" evidence="1">
    <location>
        <begin position="25"/>
        <end position="256"/>
    </location>
</feature>
<feature type="signal peptide" evidence="1">
    <location>
        <begin position="1"/>
        <end position="24"/>
    </location>
</feature>
<dbReference type="HOGENOM" id="CLU_1086539_0_0_1"/>
<organism evidence="2 3">
    <name type="scientific">Sporisorium reilianum (strain SRZ2)</name>
    <name type="common">Maize head smut fungus</name>
    <dbReference type="NCBI Taxonomy" id="999809"/>
    <lineage>
        <taxon>Eukaryota</taxon>
        <taxon>Fungi</taxon>
        <taxon>Dikarya</taxon>
        <taxon>Basidiomycota</taxon>
        <taxon>Ustilaginomycotina</taxon>
        <taxon>Ustilaginomycetes</taxon>
        <taxon>Ustilaginales</taxon>
        <taxon>Ustilaginaceae</taxon>
        <taxon>Sporisorium</taxon>
    </lineage>
</organism>